<name>A0A378JM08_9GAMM</name>
<organism evidence="2 3">
    <name type="scientific">Legionella busanensis</name>
    <dbReference type="NCBI Taxonomy" id="190655"/>
    <lineage>
        <taxon>Bacteria</taxon>
        <taxon>Pseudomonadati</taxon>
        <taxon>Pseudomonadota</taxon>
        <taxon>Gammaproteobacteria</taxon>
        <taxon>Legionellales</taxon>
        <taxon>Legionellaceae</taxon>
        <taxon>Legionella</taxon>
    </lineage>
</organism>
<accession>A0A378JM08</accession>
<dbReference type="EMBL" id="UGOD01000001">
    <property type="protein sequence ID" value="STX52117.1"/>
    <property type="molecule type" value="Genomic_DNA"/>
</dbReference>
<feature type="compositionally biased region" description="Basic and acidic residues" evidence="1">
    <location>
        <begin position="17"/>
        <end position="29"/>
    </location>
</feature>
<evidence type="ECO:0000256" key="1">
    <source>
        <dbReference type="SAM" id="MobiDB-lite"/>
    </source>
</evidence>
<dbReference type="RefSeq" id="WP_115331703.1">
    <property type="nucleotide sequence ID" value="NZ_CAAAHP010000002.1"/>
</dbReference>
<proteinExistence type="predicted"/>
<dbReference type="OrthoDB" id="5653635at2"/>
<gene>
    <name evidence="2" type="ORF">NCTC13316_02221</name>
</gene>
<feature type="compositionally biased region" description="Polar residues" evidence="1">
    <location>
        <begin position="1"/>
        <end position="16"/>
    </location>
</feature>
<keyword evidence="3" id="KW-1185">Reference proteome</keyword>
<protein>
    <submittedName>
        <fullName evidence="2">Uncharacterized protein</fullName>
    </submittedName>
</protein>
<sequence length="300" mass="34491">MPKFFDNTTTKQNDSNKVGKSENRHERGETSIVKPSKKQKTSLLKTPYPDSVVFFGILMNTNISLKPEFKLERKAMRLLELYQLHNEYIGAARQEDYLVELTSPFAFKNRKDELLDGEYNFVLTCEKVPKLLCDQTLHHSYLANGKKVLATGTLEFKEGTLVGITNNSGHYRPLNTDIFPIIKALYIASGKTLIKYTSFCTEKPLVYPVDELIKAQDFSSVQPLQFNEIIDIHYGQRITLSGYDQLPNQEIINPPRRFGKTLNKELVNKYKKILSLFDSSINKTEFLNLEERQLLLANIK</sequence>
<feature type="region of interest" description="Disordered" evidence="1">
    <location>
        <begin position="1"/>
        <end position="39"/>
    </location>
</feature>
<evidence type="ECO:0000313" key="3">
    <source>
        <dbReference type="Proteomes" id="UP000254794"/>
    </source>
</evidence>
<dbReference type="Proteomes" id="UP000254794">
    <property type="component" value="Unassembled WGS sequence"/>
</dbReference>
<reference evidence="2 3" key="1">
    <citation type="submission" date="2018-06" db="EMBL/GenBank/DDBJ databases">
        <authorList>
            <consortium name="Pathogen Informatics"/>
            <person name="Doyle S."/>
        </authorList>
    </citation>
    <scope>NUCLEOTIDE SEQUENCE [LARGE SCALE GENOMIC DNA]</scope>
    <source>
        <strain evidence="2 3">NCTC13316</strain>
    </source>
</reference>
<dbReference type="AlphaFoldDB" id="A0A378JM08"/>
<evidence type="ECO:0000313" key="2">
    <source>
        <dbReference type="EMBL" id="STX52117.1"/>
    </source>
</evidence>